<dbReference type="GO" id="GO:0046872">
    <property type="term" value="F:metal ion binding"/>
    <property type="evidence" value="ECO:0007669"/>
    <property type="project" value="UniProtKB-KW"/>
</dbReference>
<accession>A0A5C5YZ60</accession>
<dbReference type="PANTHER" id="PTHR42693:SF53">
    <property type="entry name" value="ENDO-4-O-SULFATASE"/>
    <property type="match status" value="1"/>
</dbReference>
<evidence type="ECO:0000313" key="7">
    <source>
        <dbReference type="EMBL" id="TWT80355.1"/>
    </source>
</evidence>
<feature type="chain" id="PRO_5022962941" evidence="5">
    <location>
        <begin position="23"/>
        <end position="508"/>
    </location>
</feature>
<dbReference type="PROSITE" id="PS00149">
    <property type="entry name" value="SULFATASE_2"/>
    <property type="match status" value="1"/>
</dbReference>
<comment type="caution">
    <text evidence="7">The sequence shown here is derived from an EMBL/GenBank/DDBJ whole genome shotgun (WGS) entry which is preliminary data.</text>
</comment>
<dbReference type="SUPFAM" id="SSF53649">
    <property type="entry name" value="Alkaline phosphatase-like"/>
    <property type="match status" value="1"/>
</dbReference>
<dbReference type="InterPro" id="IPR050738">
    <property type="entry name" value="Sulfatase"/>
</dbReference>
<proteinExistence type="inferred from homology"/>
<evidence type="ECO:0000256" key="4">
    <source>
        <dbReference type="ARBA" id="ARBA00022837"/>
    </source>
</evidence>
<dbReference type="Gene3D" id="3.30.1120.10">
    <property type="match status" value="1"/>
</dbReference>
<evidence type="ECO:0000256" key="5">
    <source>
        <dbReference type="SAM" id="SignalP"/>
    </source>
</evidence>
<dbReference type="EMBL" id="SJPJ01000001">
    <property type="protein sequence ID" value="TWT80355.1"/>
    <property type="molecule type" value="Genomic_DNA"/>
</dbReference>
<evidence type="ECO:0000259" key="6">
    <source>
        <dbReference type="Pfam" id="PF00884"/>
    </source>
</evidence>
<keyword evidence="3 7" id="KW-0378">Hydrolase</keyword>
<dbReference type="Pfam" id="PF00884">
    <property type="entry name" value="Sulfatase"/>
    <property type="match status" value="1"/>
</dbReference>
<sequence precursor="true">MSRISITSVALLLSLGASLSVAERPNIIVILTDDMGYSDMGCFGGEIETPNLDSLAADGLRFTEFYNCARCWPTRSALLSGCYIEWLKTPKHVTIPQILKTAGYDTAMSGKWHAGGKAEGPAGPNSPAQRGFDDFYGTLSGAGSHFDPHTLTRNTEEIVADEGFYYTDQIGTEAVRQIEGFAKTDRPFFQYVAFTTPHWPMHAPEETIQNYVIRYGNGWVHLRDERYARMLEMGVIDRKRFPLPPMEPGVPAWEDVEHKPWRVRQMAIYAAMVDHMDQAVGRMVKALKRTGQFKNTLIVYFHDNGACAEIPHAGAASYIQGKAKLRGETVAVGNDFSAKMGGPLTFSAVGPNWANAQNTPMRRYKKNVHNGGALTPAIMHWPAGLKAKAGSISTQRGHVIDMMATCLELAGVDYPTKLNSHAIAPHNSLSLVPVLEGETVNRDHAYFFRHAGTSAVVKGDYKIVREGKQDWELYNLSENRTETEDIAAQHPELVQEMSVLWDAHWRKK</sequence>
<protein>
    <submittedName>
        <fullName evidence="7">Arylsulfatase</fullName>
        <ecNumber evidence="7">3.1.6.1</ecNumber>
    </submittedName>
</protein>
<dbReference type="AlphaFoldDB" id="A0A5C5YZ60"/>
<keyword evidence="2" id="KW-0479">Metal-binding</keyword>
<comment type="similarity">
    <text evidence="1">Belongs to the sulfatase family.</text>
</comment>
<gene>
    <name evidence="7" type="primary">atsA_30</name>
    <name evidence="7" type="ORF">CA13_17680</name>
</gene>
<evidence type="ECO:0000313" key="8">
    <source>
        <dbReference type="Proteomes" id="UP000315010"/>
    </source>
</evidence>
<dbReference type="Proteomes" id="UP000315010">
    <property type="component" value="Unassembled WGS sequence"/>
</dbReference>
<reference evidence="7 8" key="1">
    <citation type="submission" date="2019-02" db="EMBL/GenBank/DDBJ databases">
        <title>Deep-cultivation of Planctomycetes and their phenomic and genomic characterization uncovers novel biology.</title>
        <authorList>
            <person name="Wiegand S."/>
            <person name="Jogler M."/>
            <person name="Boedeker C."/>
            <person name="Pinto D."/>
            <person name="Vollmers J."/>
            <person name="Rivas-Marin E."/>
            <person name="Kohn T."/>
            <person name="Peeters S.H."/>
            <person name="Heuer A."/>
            <person name="Rast P."/>
            <person name="Oberbeckmann S."/>
            <person name="Bunk B."/>
            <person name="Jeske O."/>
            <person name="Meyerdierks A."/>
            <person name="Storesund J.E."/>
            <person name="Kallscheuer N."/>
            <person name="Luecker S."/>
            <person name="Lage O.M."/>
            <person name="Pohl T."/>
            <person name="Merkel B.J."/>
            <person name="Hornburger P."/>
            <person name="Mueller R.-W."/>
            <person name="Bruemmer F."/>
            <person name="Labrenz M."/>
            <person name="Spormann A.M."/>
            <person name="Op Den Camp H."/>
            <person name="Overmann J."/>
            <person name="Amann R."/>
            <person name="Jetten M.S.M."/>
            <person name="Mascher T."/>
            <person name="Medema M.H."/>
            <person name="Devos D.P."/>
            <person name="Kaster A.-K."/>
            <person name="Ovreas L."/>
            <person name="Rohde M."/>
            <person name="Galperin M.Y."/>
            <person name="Jogler C."/>
        </authorList>
    </citation>
    <scope>NUCLEOTIDE SEQUENCE [LARGE SCALE GENOMIC DNA]</scope>
    <source>
        <strain evidence="7 8">CA13</strain>
    </source>
</reference>
<dbReference type="InterPro" id="IPR024607">
    <property type="entry name" value="Sulfatase_CS"/>
</dbReference>
<keyword evidence="8" id="KW-1185">Reference proteome</keyword>
<dbReference type="CDD" id="cd16025">
    <property type="entry name" value="PAS_like"/>
    <property type="match status" value="1"/>
</dbReference>
<evidence type="ECO:0000256" key="3">
    <source>
        <dbReference type="ARBA" id="ARBA00022801"/>
    </source>
</evidence>
<organism evidence="7 8">
    <name type="scientific">Novipirellula herctigrandis</name>
    <dbReference type="NCBI Taxonomy" id="2527986"/>
    <lineage>
        <taxon>Bacteria</taxon>
        <taxon>Pseudomonadati</taxon>
        <taxon>Planctomycetota</taxon>
        <taxon>Planctomycetia</taxon>
        <taxon>Pirellulales</taxon>
        <taxon>Pirellulaceae</taxon>
        <taxon>Novipirellula</taxon>
    </lineage>
</organism>
<keyword evidence="5" id="KW-0732">Signal</keyword>
<evidence type="ECO:0000256" key="2">
    <source>
        <dbReference type="ARBA" id="ARBA00022723"/>
    </source>
</evidence>
<name>A0A5C5YZ60_9BACT</name>
<feature type="domain" description="Sulfatase N-terminal" evidence="6">
    <location>
        <begin position="25"/>
        <end position="412"/>
    </location>
</feature>
<dbReference type="Gene3D" id="3.40.720.10">
    <property type="entry name" value="Alkaline Phosphatase, subunit A"/>
    <property type="match status" value="1"/>
</dbReference>
<dbReference type="InterPro" id="IPR017850">
    <property type="entry name" value="Alkaline_phosphatase_core_sf"/>
</dbReference>
<dbReference type="InterPro" id="IPR000917">
    <property type="entry name" value="Sulfatase_N"/>
</dbReference>
<keyword evidence="4" id="KW-0106">Calcium</keyword>
<dbReference type="RefSeq" id="WP_419194072.1">
    <property type="nucleotide sequence ID" value="NZ_SJPJ01000001.1"/>
</dbReference>
<feature type="signal peptide" evidence="5">
    <location>
        <begin position="1"/>
        <end position="22"/>
    </location>
</feature>
<dbReference type="PANTHER" id="PTHR42693">
    <property type="entry name" value="ARYLSULFATASE FAMILY MEMBER"/>
    <property type="match status" value="1"/>
</dbReference>
<dbReference type="EC" id="3.1.6.1" evidence="7"/>
<dbReference type="GO" id="GO:0004065">
    <property type="term" value="F:arylsulfatase activity"/>
    <property type="evidence" value="ECO:0007669"/>
    <property type="project" value="UniProtKB-EC"/>
</dbReference>
<evidence type="ECO:0000256" key="1">
    <source>
        <dbReference type="ARBA" id="ARBA00008779"/>
    </source>
</evidence>